<keyword evidence="2" id="KW-1133">Transmembrane helix</keyword>
<dbReference type="EMBL" id="KZ613962">
    <property type="protein sequence ID" value="PMD31483.1"/>
    <property type="molecule type" value="Genomic_DNA"/>
</dbReference>
<reference evidence="3 4" key="1">
    <citation type="submission" date="2016-04" db="EMBL/GenBank/DDBJ databases">
        <title>A degradative enzymes factory behind the ericoid mycorrhizal symbiosis.</title>
        <authorList>
            <consortium name="DOE Joint Genome Institute"/>
            <person name="Martino E."/>
            <person name="Morin E."/>
            <person name="Grelet G."/>
            <person name="Kuo A."/>
            <person name="Kohler A."/>
            <person name="Daghino S."/>
            <person name="Barry K."/>
            <person name="Choi C."/>
            <person name="Cichocki N."/>
            <person name="Clum A."/>
            <person name="Copeland A."/>
            <person name="Hainaut M."/>
            <person name="Haridas S."/>
            <person name="Labutti K."/>
            <person name="Lindquist E."/>
            <person name="Lipzen A."/>
            <person name="Khouja H.-R."/>
            <person name="Murat C."/>
            <person name="Ohm R."/>
            <person name="Olson A."/>
            <person name="Spatafora J."/>
            <person name="Veneault-Fourrey C."/>
            <person name="Henrissat B."/>
            <person name="Grigoriev I."/>
            <person name="Martin F."/>
            <person name="Perotto S."/>
        </authorList>
    </citation>
    <scope>NUCLEOTIDE SEQUENCE [LARGE SCALE GENOMIC DNA]</scope>
    <source>
        <strain evidence="3 4">F</strain>
    </source>
</reference>
<gene>
    <name evidence="3" type="ORF">L207DRAFT_572715</name>
</gene>
<evidence type="ECO:0000256" key="2">
    <source>
        <dbReference type="SAM" id="Phobius"/>
    </source>
</evidence>
<proteinExistence type="predicted"/>
<feature type="transmembrane region" description="Helical" evidence="2">
    <location>
        <begin position="161"/>
        <end position="180"/>
    </location>
</feature>
<accession>A0A2J6QYZ5</accession>
<evidence type="ECO:0000313" key="3">
    <source>
        <dbReference type="EMBL" id="PMD31483.1"/>
    </source>
</evidence>
<dbReference type="Proteomes" id="UP000235786">
    <property type="component" value="Unassembled WGS sequence"/>
</dbReference>
<feature type="compositionally biased region" description="Low complexity" evidence="1">
    <location>
        <begin position="32"/>
        <end position="47"/>
    </location>
</feature>
<keyword evidence="4" id="KW-1185">Reference proteome</keyword>
<evidence type="ECO:0000256" key="1">
    <source>
        <dbReference type="SAM" id="MobiDB-lite"/>
    </source>
</evidence>
<name>A0A2J6QYZ5_HYAVF</name>
<organism evidence="3 4">
    <name type="scientific">Hyaloscypha variabilis (strain UAMH 11265 / GT02V1 / F)</name>
    <name type="common">Meliniomyces variabilis</name>
    <dbReference type="NCBI Taxonomy" id="1149755"/>
    <lineage>
        <taxon>Eukaryota</taxon>
        <taxon>Fungi</taxon>
        <taxon>Dikarya</taxon>
        <taxon>Ascomycota</taxon>
        <taxon>Pezizomycotina</taxon>
        <taxon>Leotiomycetes</taxon>
        <taxon>Helotiales</taxon>
        <taxon>Hyaloscyphaceae</taxon>
        <taxon>Hyaloscypha</taxon>
        <taxon>Hyaloscypha variabilis</taxon>
    </lineage>
</organism>
<sequence>MDNHFASDGGLKDAEEGNFEAQDEEQRELAQLLLPLLSNTTRSPTSPIEEDIDTEAQQDSTIPQEESSSPMTWRDTGYVVFTVFAFFASSIVPSTLEQIGYDYLYFTKLAWYSVVVCMLVSLIGSSISGNKNESERARIKEDDKAILGGRKLPLAFFKLALLYWGIWLAFYGIIWLWAVLHHPGSQQSVLQMSRVWVEFQSKMETKDALTKLTTCLREAIPDRNATIVDVTAA</sequence>
<feature type="compositionally biased region" description="Polar residues" evidence="1">
    <location>
        <begin position="57"/>
        <end position="70"/>
    </location>
</feature>
<evidence type="ECO:0000313" key="4">
    <source>
        <dbReference type="Proteomes" id="UP000235786"/>
    </source>
</evidence>
<feature type="transmembrane region" description="Helical" evidence="2">
    <location>
        <begin position="109"/>
        <end position="127"/>
    </location>
</feature>
<keyword evidence="2" id="KW-0812">Transmembrane</keyword>
<dbReference type="AlphaFoldDB" id="A0A2J6QYZ5"/>
<feature type="region of interest" description="Disordered" evidence="1">
    <location>
        <begin position="1"/>
        <end position="70"/>
    </location>
</feature>
<feature type="compositionally biased region" description="Basic and acidic residues" evidence="1">
    <location>
        <begin position="1"/>
        <end position="15"/>
    </location>
</feature>
<protein>
    <submittedName>
        <fullName evidence="3">Uncharacterized protein</fullName>
    </submittedName>
</protein>
<feature type="compositionally biased region" description="Acidic residues" evidence="1">
    <location>
        <begin position="16"/>
        <end position="26"/>
    </location>
</feature>
<feature type="transmembrane region" description="Helical" evidence="2">
    <location>
        <begin position="78"/>
        <end position="97"/>
    </location>
</feature>
<keyword evidence="2" id="KW-0472">Membrane</keyword>
<dbReference type="OrthoDB" id="5332560at2759"/>